<dbReference type="SMART" id="SM00052">
    <property type="entry name" value="EAL"/>
    <property type="match status" value="1"/>
</dbReference>
<reference evidence="5 6" key="1">
    <citation type="submission" date="2016-10" db="EMBL/GenBank/DDBJ databases">
        <authorList>
            <person name="de Groot N.N."/>
        </authorList>
    </citation>
    <scope>NUCLEOTIDE SEQUENCE [LARGE SCALE GENOMIC DNA]</scope>
    <source>
        <strain evidence="5 6">MT12</strain>
    </source>
</reference>
<proteinExistence type="predicted"/>
<sequence>MKQNGSASFNVTSVIGSGPIRWLILGGAVLMAAIAIGATLMAENFRERALHNSERELENTVLLLARHFDQQLDDLEVVQRDLIAFMRDNGIATPENYKRRMSAADIHAMLKSKMDALSNVGSLNVFDADGVLINSSGAWPLPQASIADRDYFNIFKSSPYSPDMMVAPVVSRVSGNWTTAIVRKVTGPHGEFLGVVGRGIEPATFEKFFSTVALGEGAAISMHHRDGTLLARYPHVEEMIGKNFRSGPAGQQQVFELPQSTSRLTSPVDGKDRLVSSRALTKFPIVVVATTTTDAALANWREQIGILIAVTAASVLAIAILLTLVVRKLLQQHRTQQQRLTLEKLRLDTAVNNMTQGLLLFDAAQRLVICNKRYIEMYGLSADVIRPGCSFRDVIVHRHLTGSFQGDVERYVNLVLRDVGIRNTMVIATPDGRSIQVVNEPLADGGWLATHEDVTERRRAEERITHLAHYDALTDLPNRALFHEEIKRELPHVAPDSQLAVLYIDIDEFKGVNDSLGHMVGDELLKSVARTLSGVIGDGDFVARLGGDEFAIVQTGVKNEVEVTDLVARIYEVIRSPYQCLGHQVTTDASIGIALAPKDGTDLDQILKNADLAMYAAKSAGRRVSRFFEPAMDADARARRELEVELRQTIAAGSGLEVYYQPCVDLRSNEITGCEALVRWRHPVRGMISPADFVPIAEETGLINQLGEWVLMTACKEAVNWPDHVKLAVNVSPVQFRTGTLALKVIAALAASGLSAGRLELEITEAVLIRDDETALAALHQLRAIGIRIALDDFGTGYSSLSYLKRFPFDKIKIDRCFVTDIADPQGSAGIVEAVVNIAAERSMTTTAEGVETAQQQQLLRELGCSEMQGYLFSPPKPAAQIRELLAGHRRGPAAGPTATRRRRPVAGAA</sequence>
<dbReference type="NCBIfam" id="TIGR00254">
    <property type="entry name" value="GGDEF"/>
    <property type="match status" value="1"/>
</dbReference>
<dbReference type="Pfam" id="PF00990">
    <property type="entry name" value="GGDEF"/>
    <property type="match status" value="1"/>
</dbReference>
<organism evidence="5 6">
    <name type="scientific">Bradyrhizobium erythrophlei</name>
    <dbReference type="NCBI Taxonomy" id="1437360"/>
    <lineage>
        <taxon>Bacteria</taxon>
        <taxon>Pseudomonadati</taxon>
        <taxon>Pseudomonadota</taxon>
        <taxon>Alphaproteobacteria</taxon>
        <taxon>Hyphomicrobiales</taxon>
        <taxon>Nitrobacteraceae</taxon>
        <taxon>Bradyrhizobium</taxon>
    </lineage>
</organism>
<dbReference type="InterPro" id="IPR029787">
    <property type="entry name" value="Nucleotide_cyclase"/>
</dbReference>
<dbReference type="SUPFAM" id="SSF55073">
    <property type="entry name" value="Nucleotide cyclase"/>
    <property type="match status" value="1"/>
</dbReference>
<protein>
    <submittedName>
        <fullName evidence="5">Diguanylate cyclase/phosphodiesterase</fullName>
    </submittedName>
</protein>
<dbReference type="InterPro" id="IPR000160">
    <property type="entry name" value="GGDEF_dom"/>
</dbReference>
<dbReference type="SUPFAM" id="SSF141868">
    <property type="entry name" value="EAL domain-like"/>
    <property type="match status" value="1"/>
</dbReference>
<dbReference type="PANTHER" id="PTHR44757:SF2">
    <property type="entry name" value="BIOFILM ARCHITECTURE MAINTENANCE PROTEIN MBAA"/>
    <property type="match status" value="1"/>
</dbReference>
<dbReference type="InterPro" id="IPR054327">
    <property type="entry name" value="His-kinase-like_sensor"/>
</dbReference>
<dbReference type="EMBL" id="FNTH01000001">
    <property type="protein sequence ID" value="SEC10163.1"/>
    <property type="molecule type" value="Genomic_DNA"/>
</dbReference>
<evidence type="ECO:0000313" key="5">
    <source>
        <dbReference type="EMBL" id="SEC10163.1"/>
    </source>
</evidence>
<dbReference type="InterPro" id="IPR043128">
    <property type="entry name" value="Rev_trsase/Diguanyl_cyclase"/>
</dbReference>
<evidence type="ECO:0000313" key="6">
    <source>
        <dbReference type="Proteomes" id="UP000198992"/>
    </source>
</evidence>
<keyword evidence="2" id="KW-0472">Membrane</keyword>
<dbReference type="Gene3D" id="3.30.70.270">
    <property type="match status" value="1"/>
</dbReference>
<dbReference type="PANTHER" id="PTHR44757">
    <property type="entry name" value="DIGUANYLATE CYCLASE DGCP"/>
    <property type="match status" value="1"/>
</dbReference>
<name>A0A1H4PRW0_9BRAD</name>
<keyword evidence="2" id="KW-0812">Transmembrane</keyword>
<dbReference type="InterPro" id="IPR001633">
    <property type="entry name" value="EAL_dom"/>
</dbReference>
<dbReference type="Pfam" id="PF22588">
    <property type="entry name" value="dCache_1_like"/>
    <property type="match status" value="1"/>
</dbReference>
<dbReference type="CDD" id="cd12914">
    <property type="entry name" value="PDC1_DGC_like"/>
    <property type="match status" value="1"/>
</dbReference>
<dbReference type="InterPro" id="IPR035965">
    <property type="entry name" value="PAS-like_dom_sf"/>
</dbReference>
<dbReference type="AlphaFoldDB" id="A0A1H4PRW0"/>
<dbReference type="RefSeq" id="WP_092114579.1">
    <property type="nucleotide sequence ID" value="NZ_FNTH01000001.1"/>
</dbReference>
<feature type="domain" description="GGDEF" evidence="4">
    <location>
        <begin position="497"/>
        <end position="630"/>
    </location>
</feature>
<feature type="domain" description="EAL" evidence="3">
    <location>
        <begin position="639"/>
        <end position="890"/>
    </location>
</feature>
<dbReference type="CDD" id="cd01948">
    <property type="entry name" value="EAL"/>
    <property type="match status" value="1"/>
</dbReference>
<dbReference type="NCBIfam" id="TIGR00229">
    <property type="entry name" value="sensory_box"/>
    <property type="match status" value="1"/>
</dbReference>
<keyword evidence="2" id="KW-1133">Transmembrane helix</keyword>
<feature type="compositionally biased region" description="Basic residues" evidence="1">
    <location>
        <begin position="900"/>
        <end position="910"/>
    </location>
</feature>
<dbReference type="Pfam" id="PF12860">
    <property type="entry name" value="PAS_7"/>
    <property type="match status" value="1"/>
</dbReference>
<evidence type="ECO:0000259" key="4">
    <source>
        <dbReference type="PROSITE" id="PS50887"/>
    </source>
</evidence>
<dbReference type="InterPro" id="IPR052155">
    <property type="entry name" value="Biofilm_reg_signaling"/>
</dbReference>
<dbReference type="Proteomes" id="UP000198992">
    <property type="component" value="Unassembled WGS sequence"/>
</dbReference>
<dbReference type="SUPFAM" id="SSF55785">
    <property type="entry name" value="PYP-like sensor domain (PAS domain)"/>
    <property type="match status" value="1"/>
</dbReference>
<dbReference type="CDD" id="cd01949">
    <property type="entry name" value="GGDEF"/>
    <property type="match status" value="1"/>
</dbReference>
<dbReference type="Gene3D" id="3.30.450.20">
    <property type="entry name" value="PAS domain"/>
    <property type="match status" value="3"/>
</dbReference>
<accession>A0A1H4PRW0</accession>
<dbReference type="InterPro" id="IPR035919">
    <property type="entry name" value="EAL_sf"/>
</dbReference>
<dbReference type="InterPro" id="IPR000014">
    <property type="entry name" value="PAS"/>
</dbReference>
<dbReference type="CDD" id="cd12915">
    <property type="entry name" value="PDC2_DGC_like"/>
    <property type="match status" value="1"/>
</dbReference>
<evidence type="ECO:0000256" key="1">
    <source>
        <dbReference type="SAM" id="MobiDB-lite"/>
    </source>
</evidence>
<dbReference type="OrthoDB" id="9814202at2"/>
<dbReference type="PROSITE" id="PS50883">
    <property type="entry name" value="EAL"/>
    <property type="match status" value="1"/>
</dbReference>
<feature type="region of interest" description="Disordered" evidence="1">
    <location>
        <begin position="888"/>
        <end position="910"/>
    </location>
</feature>
<feature type="transmembrane region" description="Helical" evidence="2">
    <location>
        <begin position="304"/>
        <end position="326"/>
    </location>
</feature>
<dbReference type="PROSITE" id="PS50887">
    <property type="entry name" value="GGDEF"/>
    <property type="match status" value="1"/>
</dbReference>
<evidence type="ECO:0000256" key="2">
    <source>
        <dbReference type="SAM" id="Phobius"/>
    </source>
</evidence>
<feature type="transmembrane region" description="Helical" evidence="2">
    <location>
        <begin position="20"/>
        <end position="42"/>
    </location>
</feature>
<dbReference type="SMART" id="SM00267">
    <property type="entry name" value="GGDEF"/>
    <property type="match status" value="1"/>
</dbReference>
<evidence type="ECO:0000259" key="3">
    <source>
        <dbReference type="PROSITE" id="PS50883"/>
    </source>
</evidence>
<gene>
    <name evidence="5" type="ORF">SAMN05444164_1028</name>
</gene>
<dbReference type="Pfam" id="PF00563">
    <property type="entry name" value="EAL"/>
    <property type="match status" value="1"/>
</dbReference>
<dbReference type="Gene3D" id="3.20.20.450">
    <property type="entry name" value="EAL domain"/>
    <property type="match status" value="1"/>
</dbReference>